<feature type="region of interest" description="Disordered" evidence="1">
    <location>
        <begin position="117"/>
        <end position="147"/>
    </location>
</feature>
<organism evidence="3 4">
    <name type="scientific">Venturia effusa</name>
    <dbReference type="NCBI Taxonomy" id="50376"/>
    <lineage>
        <taxon>Eukaryota</taxon>
        <taxon>Fungi</taxon>
        <taxon>Dikarya</taxon>
        <taxon>Ascomycota</taxon>
        <taxon>Pezizomycotina</taxon>
        <taxon>Dothideomycetes</taxon>
        <taxon>Pleosporomycetidae</taxon>
        <taxon>Venturiales</taxon>
        <taxon>Venturiaceae</taxon>
        <taxon>Venturia</taxon>
    </lineage>
</organism>
<reference evidence="3 4" key="1">
    <citation type="submission" date="2019-07" db="EMBL/GenBank/DDBJ databases">
        <title>Finished genome of Venturia effusa.</title>
        <authorList>
            <person name="Young C.A."/>
            <person name="Cox M.P."/>
            <person name="Ganley A.R.D."/>
            <person name="David W.J."/>
        </authorList>
    </citation>
    <scope>NUCLEOTIDE SEQUENCE [LARGE SCALE GENOMIC DNA]</scope>
    <source>
        <strain evidence="4">albino</strain>
    </source>
</reference>
<protein>
    <submittedName>
        <fullName evidence="3">Uncharacterized protein</fullName>
    </submittedName>
</protein>
<keyword evidence="2" id="KW-0732">Signal</keyword>
<accession>A0A517LCM4</accession>
<evidence type="ECO:0000313" key="3">
    <source>
        <dbReference type="EMBL" id="QDS73395.1"/>
    </source>
</evidence>
<feature type="chain" id="PRO_5022169437" evidence="2">
    <location>
        <begin position="19"/>
        <end position="147"/>
    </location>
</feature>
<sequence length="147" mass="15748">MKATTALLFFILALTAAAKKHRLCCCAEKNDCGFLTCNGTATQSVIDNSNGKFVRATKLWDKGQGAPIGGPQNWMYAKDPGQGDDGYLGGNEVSDLCGALKKESKCFSPKNNLDYHNGDNSAGTDHWPKPTPSPGDDDTWPGCMKSK</sequence>
<evidence type="ECO:0000256" key="2">
    <source>
        <dbReference type="SAM" id="SignalP"/>
    </source>
</evidence>
<name>A0A517LCM4_9PEZI</name>
<dbReference type="AlphaFoldDB" id="A0A517LCM4"/>
<dbReference type="Proteomes" id="UP000316270">
    <property type="component" value="Chromosome 9"/>
</dbReference>
<evidence type="ECO:0000256" key="1">
    <source>
        <dbReference type="SAM" id="MobiDB-lite"/>
    </source>
</evidence>
<evidence type="ECO:0000313" key="4">
    <source>
        <dbReference type="Proteomes" id="UP000316270"/>
    </source>
</evidence>
<dbReference type="EMBL" id="CP042193">
    <property type="protein sequence ID" value="QDS73395.1"/>
    <property type="molecule type" value="Genomic_DNA"/>
</dbReference>
<keyword evidence="4" id="KW-1185">Reference proteome</keyword>
<dbReference type="OrthoDB" id="10498465at2759"/>
<gene>
    <name evidence="3" type="ORF">FKW77_007734</name>
</gene>
<feature type="signal peptide" evidence="2">
    <location>
        <begin position="1"/>
        <end position="18"/>
    </location>
</feature>
<proteinExistence type="predicted"/>